<gene>
    <name evidence="1" type="ORF">ABB26_05185</name>
</gene>
<dbReference type="Proteomes" id="UP000050864">
    <property type="component" value="Unassembled WGS sequence"/>
</dbReference>
<sequence length="173" mass="19332">MSNATHYRKVFDSPYLSAADVVEPISLTIARVTQEVDKTKKSKDVFNTVYFVERDIRPGEKLKPMILNATNSKTVARLAGTPYIEEWGGKRITVYVETGIKFGRDTVDGLRIKQAAARSAVTPDNQRLWDNAKSAYKRDGNLERVLARADMSEEHITQLIAECSAEPKQEAAA</sequence>
<organism evidence="1 2">
    <name type="scientific">Stenotrophomonas humi</name>
    <dbReference type="NCBI Taxonomy" id="405444"/>
    <lineage>
        <taxon>Bacteria</taxon>
        <taxon>Pseudomonadati</taxon>
        <taxon>Pseudomonadota</taxon>
        <taxon>Gammaproteobacteria</taxon>
        <taxon>Lysobacterales</taxon>
        <taxon>Lysobacteraceae</taxon>
        <taxon>Stenotrophomonas</taxon>
    </lineage>
</organism>
<keyword evidence="2" id="KW-1185">Reference proteome</keyword>
<name>A0A0R0C668_9GAMM</name>
<dbReference type="AlphaFoldDB" id="A0A0R0C668"/>
<evidence type="ECO:0000313" key="2">
    <source>
        <dbReference type="Proteomes" id="UP000050864"/>
    </source>
</evidence>
<proteinExistence type="predicted"/>
<protein>
    <submittedName>
        <fullName evidence="1">Uncharacterized protein</fullName>
    </submittedName>
</protein>
<comment type="caution">
    <text evidence="1">The sequence shown here is derived from an EMBL/GenBank/DDBJ whole genome shotgun (WGS) entry which is preliminary data.</text>
</comment>
<dbReference type="STRING" id="405444.ABB26_05185"/>
<accession>A0A0R0C668</accession>
<dbReference type="EMBL" id="LDJI01000009">
    <property type="protein sequence ID" value="KRG65199.1"/>
    <property type="molecule type" value="Genomic_DNA"/>
</dbReference>
<dbReference type="OrthoDB" id="9095988at2"/>
<dbReference type="PATRIC" id="fig|405444.3.peg.3749"/>
<evidence type="ECO:0000313" key="1">
    <source>
        <dbReference type="EMBL" id="KRG65199.1"/>
    </source>
</evidence>
<dbReference type="RefSeq" id="WP_057632602.1">
    <property type="nucleotide sequence ID" value="NZ_LDJI01000009.1"/>
</dbReference>
<reference evidence="1 2" key="1">
    <citation type="submission" date="2015-05" db="EMBL/GenBank/DDBJ databases">
        <title>Genome sequencing and analysis of members of genus Stenotrophomonas.</title>
        <authorList>
            <person name="Patil P.P."/>
            <person name="Midha S."/>
            <person name="Patil P.B."/>
        </authorList>
    </citation>
    <scope>NUCLEOTIDE SEQUENCE [LARGE SCALE GENOMIC DNA]</scope>
    <source>
        <strain evidence="1 2">DSM 18929</strain>
    </source>
</reference>